<evidence type="ECO:0000256" key="3">
    <source>
        <dbReference type="ARBA" id="ARBA00012528"/>
    </source>
</evidence>
<dbReference type="EMBL" id="LT629787">
    <property type="protein sequence ID" value="SDT87816.1"/>
    <property type="molecule type" value="Genomic_DNA"/>
</dbReference>
<evidence type="ECO:0000256" key="2">
    <source>
        <dbReference type="ARBA" id="ARBA00004533"/>
    </source>
</evidence>
<dbReference type="GO" id="GO:1902201">
    <property type="term" value="P:negative regulation of bacterial-type flagellum-dependent cell motility"/>
    <property type="evidence" value="ECO:0007669"/>
    <property type="project" value="TreeGrafter"/>
</dbReference>
<protein>
    <recommendedName>
        <fullName evidence="3">diguanylate cyclase</fullName>
        <ecNumber evidence="3">2.7.7.65</ecNumber>
    </recommendedName>
</protein>
<dbReference type="Gene3D" id="3.30.450.20">
    <property type="entry name" value="PAS domain"/>
    <property type="match status" value="1"/>
</dbReference>
<dbReference type="EC" id="2.7.7.65" evidence="3"/>
<comment type="subcellular location">
    <subcellularLocation>
        <location evidence="2">Cell inner membrane</location>
    </subcellularLocation>
</comment>
<dbReference type="InterPro" id="IPR035965">
    <property type="entry name" value="PAS-like_dom_sf"/>
</dbReference>
<dbReference type="AlphaFoldDB" id="A0A1H2DY53"/>
<dbReference type="SMART" id="SM00267">
    <property type="entry name" value="GGDEF"/>
    <property type="match status" value="1"/>
</dbReference>
<reference evidence="8" key="1">
    <citation type="submission" date="2016-10" db="EMBL/GenBank/DDBJ databases">
        <authorList>
            <person name="Varghese N."/>
            <person name="Submissions S."/>
        </authorList>
    </citation>
    <scope>NUCLEOTIDE SEQUENCE [LARGE SCALE GENOMIC DNA]</scope>
    <source>
        <strain evidence="8">CECT 8338</strain>
    </source>
</reference>
<dbReference type="InterPro" id="IPR029787">
    <property type="entry name" value="Nucleotide_cyclase"/>
</dbReference>
<feature type="domain" description="GGDEF" evidence="6">
    <location>
        <begin position="185"/>
        <end position="318"/>
    </location>
</feature>
<dbReference type="NCBIfam" id="TIGR00254">
    <property type="entry name" value="GGDEF"/>
    <property type="match status" value="1"/>
</dbReference>
<dbReference type="GO" id="GO:0005886">
    <property type="term" value="C:plasma membrane"/>
    <property type="evidence" value="ECO:0007669"/>
    <property type="project" value="UniProtKB-SubCell"/>
</dbReference>
<sequence>MSTSFDMNELHWLLDIVQSIDVGVVVLDRDYRIEVWNSFMENHSGMETGKVRLQPLFELFPEIDASWFTQKVENAVMLGTRAFTIWEQRPNLFHFKSYQPVTGLADEMYQNVTILPLRSTSGTIDHVCLIVYDVTNVAVNKRQLESANMQLRELADLDGLTGLLNRRYWEQCLQHEFARHLRYDEPASLVIFDIDHFKRFNDTYGHQLGDEVIREVARLTRQLARETDFAGRYGGEEFVVLLPNTDIQGAVQFAERLRNSIARLRIDHQGEPLTVTISLGVAGMQAEMANHQALIEAADQALYHSKERGRNCTTLHPDLPAEV</sequence>
<evidence type="ECO:0000256" key="5">
    <source>
        <dbReference type="ARBA" id="ARBA00034247"/>
    </source>
</evidence>
<dbReference type="InterPro" id="IPR043128">
    <property type="entry name" value="Rev_trsase/Diguanyl_cyclase"/>
</dbReference>
<dbReference type="GO" id="GO:0052621">
    <property type="term" value="F:diguanylate cyclase activity"/>
    <property type="evidence" value="ECO:0007669"/>
    <property type="project" value="UniProtKB-EC"/>
</dbReference>
<dbReference type="InterPro" id="IPR050469">
    <property type="entry name" value="Diguanylate_Cyclase"/>
</dbReference>
<dbReference type="InterPro" id="IPR000160">
    <property type="entry name" value="GGDEF_dom"/>
</dbReference>
<evidence type="ECO:0000256" key="1">
    <source>
        <dbReference type="ARBA" id="ARBA00001946"/>
    </source>
</evidence>
<evidence type="ECO:0000313" key="7">
    <source>
        <dbReference type="EMBL" id="SDT87816.1"/>
    </source>
</evidence>
<keyword evidence="4" id="KW-0418">Kinase</keyword>
<gene>
    <name evidence="7" type="ORF">SAMN05216210_0100</name>
</gene>
<dbReference type="FunFam" id="3.30.70.270:FF:000001">
    <property type="entry name" value="Diguanylate cyclase domain protein"/>
    <property type="match status" value="1"/>
</dbReference>
<dbReference type="PROSITE" id="PS50887">
    <property type="entry name" value="GGDEF"/>
    <property type="match status" value="1"/>
</dbReference>
<comment type="cofactor">
    <cofactor evidence="1">
        <name>Mg(2+)</name>
        <dbReference type="ChEBI" id="CHEBI:18420"/>
    </cofactor>
</comment>
<accession>A0A1H2DY53</accession>
<dbReference type="SMART" id="SM00091">
    <property type="entry name" value="PAS"/>
    <property type="match status" value="1"/>
</dbReference>
<dbReference type="STRING" id="1434072.SAMN05216210_0100"/>
<dbReference type="Pfam" id="PF08448">
    <property type="entry name" value="PAS_4"/>
    <property type="match status" value="1"/>
</dbReference>
<dbReference type="Proteomes" id="UP000243924">
    <property type="component" value="Chromosome I"/>
</dbReference>
<dbReference type="PANTHER" id="PTHR45138:SF9">
    <property type="entry name" value="DIGUANYLATE CYCLASE DGCM-RELATED"/>
    <property type="match status" value="1"/>
</dbReference>
<dbReference type="Pfam" id="PF00990">
    <property type="entry name" value="GGDEF"/>
    <property type="match status" value="1"/>
</dbReference>
<dbReference type="SUPFAM" id="SSF55073">
    <property type="entry name" value="Nucleotide cyclase"/>
    <property type="match status" value="1"/>
</dbReference>
<dbReference type="Gene3D" id="3.30.70.270">
    <property type="match status" value="1"/>
</dbReference>
<dbReference type="SUPFAM" id="SSF55785">
    <property type="entry name" value="PYP-like sensor domain (PAS domain)"/>
    <property type="match status" value="1"/>
</dbReference>
<dbReference type="OrthoDB" id="9812260at2"/>
<dbReference type="InterPro" id="IPR013656">
    <property type="entry name" value="PAS_4"/>
</dbReference>
<dbReference type="RefSeq" id="WP_092383101.1">
    <property type="nucleotide sequence ID" value="NZ_LT629787.1"/>
</dbReference>
<dbReference type="InterPro" id="IPR000014">
    <property type="entry name" value="PAS"/>
</dbReference>
<proteinExistence type="predicted"/>
<dbReference type="GO" id="GO:0016301">
    <property type="term" value="F:kinase activity"/>
    <property type="evidence" value="ECO:0007669"/>
    <property type="project" value="UniProtKB-KW"/>
</dbReference>
<dbReference type="PANTHER" id="PTHR45138">
    <property type="entry name" value="REGULATORY COMPONENTS OF SENSORY TRANSDUCTION SYSTEM"/>
    <property type="match status" value="1"/>
</dbReference>
<dbReference type="CDD" id="cd01949">
    <property type="entry name" value="GGDEF"/>
    <property type="match status" value="1"/>
</dbReference>
<keyword evidence="4" id="KW-0808">Transferase</keyword>
<name>A0A1H2DY53_9GAMM</name>
<evidence type="ECO:0000256" key="4">
    <source>
        <dbReference type="ARBA" id="ARBA00022777"/>
    </source>
</evidence>
<dbReference type="GO" id="GO:0043709">
    <property type="term" value="P:cell adhesion involved in single-species biofilm formation"/>
    <property type="evidence" value="ECO:0007669"/>
    <property type="project" value="TreeGrafter"/>
</dbReference>
<keyword evidence="8" id="KW-1185">Reference proteome</keyword>
<comment type="catalytic activity">
    <reaction evidence="5">
        <text>2 GTP = 3',3'-c-di-GMP + 2 diphosphate</text>
        <dbReference type="Rhea" id="RHEA:24898"/>
        <dbReference type="ChEBI" id="CHEBI:33019"/>
        <dbReference type="ChEBI" id="CHEBI:37565"/>
        <dbReference type="ChEBI" id="CHEBI:58805"/>
        <dbReference type="EC" id="2.7.7.65"/>
    </reaction>
</comment>
<organism evidence="7 8">
    <name type="scientific">Halopseudomonas salegens</name>
    <dbReference type="NCBI Taxonomy" id="1434072"/>
    <lineage>
        <taxon>Bacteria</taxon>
        <taxon>Pseudomonadati</taxon>
        <taxon>Pseudomonadota</taxon>
        <taxon>Gammaproteobacteria</taxon>
        <taxon>Pseudomonadales</taxon>
        <taxon>Pseudomonadaceae</taxon>
        <taxon>Halopseudomonas</taxon>
    </lineage>
</organism>
<evidence type="ECO:0000259" key="6">
    <source>
        <dbReference type="PROSITE" id="PS50887"/>
    </source>
</evidence>
<evidence type="ECO:0000313" key="8">
    <source>
        <dbReference type="Proteomes" id="UP000243924"/>
    </source>
</evidence>